<evidence type="ECO:0000313" key="2">
    <source>
        <dbReference type="Proteomes" id="UP000236884"/>
    </source>
</evidence>
<dbReference type="KEGG" id="vgo:GJW-30_1_01490"/>
<evidence type="ECO:0000313" key="1">
    <source>
        <dbReference type="EMBL" id="BAT58962.1"/>
    </source>
</evidence>
<dbReference type="InterPro" id="IPR021251">
    <property type="entry name" value="DUF2793"/>
</dbReference>
<dbReference type="Proteomes" id="UP000236884">
    <property type="component" value="Chromosome"/>
</dbReference>
<dbReference type="AlphaFoldDB" id="A0A0S3PSS8"/>
<name>A0A0S3PSS8_9BRAD</name>
<keyword evidence="2" id="KW-1185">Reference proteome</keyword>
<sequence length="108" mass="11630">MSEITERLEFPLLMAAQAQKHITHNEALAMLDALVQLSVLDRDLKAPPDLPASGARYLVATAPTGAWAGHAGDIAAWQSGGWSYFKPKVGWALWVADEAQLLVFNGSS</sequence>
<dbReference type="Pfam" id="PF10983">
    <property type="entry name" value="DUF2793"/>
    <property type="match status" value="1"/>
</dbReference>
<dbReference type="RefSeq" id="WP_130364793.1">
    <property type="nucleotide sequence ID" value="NZ_AP014946.1"/>
</dbReference>
<dbReference type="OrthoDB" id="564699at2"/>
<gene>
    <name evidence="1" type="ORF">GJW-30_1_01490</name>
</gene>
<proteinExistence type="predicted"/>
<dbReference type="EMBL" id="AP014946">
    <property type="protein sequence ID" value="BAT58962.1"/>
    <property type="molecule type" value="Genomic_DNA"/>
</dbReference>
<reference evidence="1 2" key="1">
    <citation type="submission" date="2015-08" db="EMBL/GenBank/DDBJ databases">
        <title>Investigation of the bacterial diversity of lava forest soil.</title>
        <authorList>
            <person name="Lee J.S."/>
        </authorList>
    </citation>
    <scope>NUCLEOTIDE SEQUENCE [LARGE SCALE GENOMIC DNA]</scope>
    <source>
        <strain evidence="1 2">GJW-30</strain>
    </source>
</reference>
<accession>A0A0S3PSS8</accession>
<protein>
    <recommendedName>
        <fullName evidence="3">DUF2793 domain-containing protein</fullName>
    </recommendedName>
</protein>
<evidence type="ECO:0008006" key="3">
    <source>
        <dbReference type="Google" id="ProtNLM"/>
    </source>
</evidence>
<organism evidence="1 2">
    <name type="scientific">Variibacter gotjawalensis</name>
    <dbReference type="NCBI Taxonomy" id="1333996"/>
    <lineage>
        <taxon>Bacteria</taxon>
        <taxon>Pseudomonadati</taxon>
        <taxon>Pseudomonadota</taxon>
        <taxon>Alphaproteobacteria</taxon>
        <taxon>Hyphomicrobiales</taxon>
        <taxon>Nitrobacteraceae</taxon>
        <taxon>Variibacter</taxon>
    </lineage>
</organism>